<name>C4QZ56_KOMPG</name>
<keyword evidence="3" id="KW-1185">Reference proteome</keyword>
<dbReference type="KEGG" id="ppa:PAS_c121_0016"/>
<accession>C4QZ56</accession>
<organism evidence="2 3">
    <name type="scientific">Komagataella phaffii (strain GS115 / ATCC 20864)</name>
    <name type="common">Yeast</name>
    <name type="synonym">Pichia pastoris</name>
    <dbReference type="NCBI Taxonomy" id="644223"/>
    <lineage>
        <taxon>Eukaryota</taxon>
        <taxon>Fungi</taxon>
        <taxon>Dikarya</taxon>
        <taxon>Ascomycota</taxon>
        <taxon>Saccharomycotina</taxon>
        <taxon>Pichiomycetes</taxon>
        <taxon>Pichiales</taxon>
        <taxon>Pichiaceae</taxon>
        <taxon>Komagataella</taxon>
    </lineage>
</organism>
<dbReference type="EMBL" id="FN392319">
    <property type="protein sequence ID" value="CAY68530.1"/>
    <property type="molecule type" value="Genomic_DNA"/>
</dbReference>
<dbReference type="InParanoid" id="C4QZ56"/>
<feature type="region of interest" description="Disordered" evidence="1">
    <location>
        <begin position="70"/>
        <end position="99"/>
    </location>
</feature>
<evidence type="ECO:0000313" key="3">
    <source>
        <dbReference type="Proteomes" id="UP000000314"/>
    </source>
</evidence>
<dbReference type="AlphaFoldDB" id="C4QZ56"/>
<evidence type="ECO:0000256" key="1">
    <source>
        <dbReference type="SAM" id="MobiDB-lite"/>
    </source>
</evidence>
<dbReference type="RefSeq" id="XP_002490810.1">
    <property type="nucleotide sequence ID" value="XM_002490765.1"/>
</dbReference>
<reference evidence="2 3" key="1">
    <citation type="journal article" date="2009" name="Nat. Biotechnol.">
        <title>Genome sequence of the recombinant protein production host Pichia pastoris.</title>
        <authorList>
            <person name="De Schutter K."/>
            <person name="Lin Y.C."/>
            <person name="Tiels P."/>
            <person name="Van Hecke A."/>
            <person name="Glinka S."/>
            <person name="Weber-Lehmann J."/>
            <person name="Rouze P."/>
            <person name="Van de Peer Y."/>
            <person name="Callewaert N."/>
        </authorList>
    </citation>
    <scope>NUCLEOTIDE SEQUENCE [LARGE SCALE GENOMIC DNA]</scope>
    <source>
        <strain evidence="3">GS115 / ATCC 20864</strain>
    </source>
</reference>
<dbReference type="HOGENOM" id="CLU_2321181_0_0_1"/>
<dbReference type="Proteomes" id="UP000000314">
    <property type="component" value="Chromosome 1"/>
</dbReference>
<protein>
    <submittedName>
        <fullName evidence="2">Uncharacterized protein</fullName>
    </submittedName>
</protein>
<gene>
    <name evidence="2" type="ordered locus">PAS_c121_0016</name>
</gene>
<sequence>MLFIYCSLVSPSIGFTSSYPSAFLLAEKNHAAPSSPLPIPIRLDDAGWRKTTDGWKDVVNHPVLVGAGNSFFTEPGDTGNQLRKGDTAQDLVSPRPPPH</sequence>
<evidence type="ECO:0000313" key="2">
    <source>
        <dbReference type="EMBL" id="CAY68530.1"/>
    </source>
</evidence>
<dbReference type="GeneID" id="8197515"/>
<proteinExistence type="predicted"/>